<evidence type="ECO:0000256" key="5">
    <source>
        <dbReference type="PROSITE-ProRule" id="PRU00557"/>
    </source>
</evidence>
<evidence type="ECO:0000256" key="6">
    <source>
        <dbReference type="SAM" id="MobiDB-lite"/>
    </source>
</evidence>
<dbReference type="SUPFAM" id="SSF56968">
    <property type="entry name" value="Lipovitellin-phosvitin complex, beta-sheet shell regions"/>
    <property type="match status" value="1"/>
</dbReference>
<keyword evidence="3" id="KW-1015">Disulfide bond</keyword>
<evidence type="ECO:0000259" key="8">
    <source>
        <dbReference type="PROSITE" id="PS51211"/>
    </source>
</evidence>
<feature type="signal peptide" evidence="7">
    <location>
        <begin position="1"/>
        <end position="19"/>
    </location>
</feature>
<proteinExistence type="predicted"/>
<dbReference type="PANTHER" id="PTHR23345:SF15">
    <property type="entry name" value="VITELLOGENIN 1-RELATED"/>
    <property type="match status" value="1"/>
</dbReference>
<evidence type="ECO:0000256" key="4">
    <source>
        <dbReference type="ARBA" id="ARBA00023180"/>
    </source>
</evidence>
<dbReference type="Gene3D" id="2.30.230.10">
    <property type="entry name" value="Lipovitellin, beta-sheet shell regions, chain A"/>
    <property type="match status" value="1"/>
</dbReference>
<feature type="chain" id="PRO_5007285112" evidence="7">
    <location>
        <begin position="20"/>
        <end position="553"/>
    </location>
</feature>
<dbReference type="InterPro" id="IPR015819">
    <property type="entry name" value="Lipid_transp_b-sht_shell"/>
</dbReference>
<evidence type="ECO:0000313" key="9">
    <source>
        <dbReference type="EMBL" id="JAP78589.1"/>
    </source>
</evidence>
<dbReference type="PROSITE" id="PS51211">
    <property type="entry name" value="VITELLOGENIN"/>
    <property type="match status" value="1"/>
</dbReference>
<organism evidence="9">
    <name type="scientific">Rhipicephalus appendiculatus</name>
    <name type="common">Brown ear tick</name>
    <dbReference type="NCBI Taxonomy" id="34631"/>
    <lineage>
        <taxon>Eukaryota</taxon>
        <taxon>Metazoa</taxon>
        <taxon>Ecdysozoa</taxon>
        <taxon>Arthropoda</taxon>
        <taxon>Chelicerata</taxon>
        <taxon>Arachnida</taxon>
        <taxon>Acari</taxon>
        <taxon>Parasitiformes</taxon>
        <taxon>Ixodida</taxon>
        <taxon>Ixodoidea</taxon>
        <taxon>Ixodidae</taxon>
        <taxon>Rhipicephalinae</taxon>
        <taxon>Rhipicephalus</taxon>
        <taxon>Rhipicephalus</taxon>
    </lineage>
</organism>
<evidence type="ECO:0000256" key="3">
    <source>
        <dbReference type="ARBA" id="ARBA00023157"/>
    </source>
</evidence>
<dbReference type="InterPro" id="IPR011030">
    <property type="entry name" value="Lipovitellin_superhlx_dom"/>
</dbReference>
<dbReference type="InterPro" id="IPR001747">
    <property type="entry name" value="Vitellogenin_N"/>
</dbReference>
<dbReference type="SUPFAM" id="SSF48431">
    <property type="entry name" value="Lipovitellin-phosvitin complex, superhelical domain"/>
    <property type="match status" value="1"/>
</dbReference>
<dbReference type="InterPro" id="IPR050733">
    <property type="entry name" value="Vitellogenin/Apolipophorin"/>
</dbReference>
<name>A0A131YH72_RHIAP</name>
<comment type="caution">
    <text evidence="5">Lacks conserved residue(s) required for the propagation of feature annotation.</text>
</comment>
<dbReference type="PANTHER" id="PTHR23345">
    <property type="entry name" value="VITELLOGENIN-RELATED"/>
    <property type="match status" value="1"/>
</dbReference>
<dbReference type="Gene3D" id="1.25.10.20">
    <property type="entry name" value="Vitellinogen, superhelical"/>
    <property type="match status" value="1"/>
</dbReference>
<evidence type="ECO:0000256" key="2">
    <source>
        <dbReference type="ARBA" id="ARBA00022761"/>
    </source>
</evidence>
<dbReference type="EMBL" id="GEDV01009968">
    <property type="protein sequence ID" value="JAP78589.1"/>
    <property type="molecule type" value="Transcribed_RNA"/>
</dbReference>
<dbReference type="Pfam" id="PF01347">
    <property type="entry name" value="Vitellogenin_N"/>
    <property type="match status" value="1"/>
</dbReference>
<keyword evidence="2" id="KW-0758">Storage protein</keyword>
<feature type="domain" description="Vitellogenin" evidence="8">
    <location>
        <begin position="28"/>
        <end position="553"/>
    </location>
</feature>
<evidence type="ECO:0000256" key="7">
    <source>
        <dbReference type="SAM" id="SignalP"/>
    </source>
</evidence>
<evidence type="ECO:0000256" key="1">
    <source>
        <dbReference type="ARBA" id="ARBA00022729"/>
    </source>
</evidence>
<dbReference type="InterPro" id="IPR015816">
    <property type="entry name" value="Vitellinogen_b-sht_N"/>
</dbReference>
<protein>
    <submittedName>
        <fullName evidence="9">Vitellogenin</fullName>
    </submittedName>
</protein>
<keyword evidence="4" id="KW-0325">Glycoprotein</keyword>
<keyword evidence="1 7" id="KW-0732">Signal</keyword>
<accession>A0A131YH72</accession>
<reference evidence="9" key="1">
    <citation type="journal article" date="2016" name="Ticks Tick Borne Dis.">
        <title>De novo assembly and annotation of the salivary gland transcriptome of Rhipicephalus appendiculatus male and female ticks during blood feeding.</title>
        <authorList>
            <person name="de Castro M.H."/>
            <person name="de Klerk D."/>
            <person name="Pienaar R."/>
            <person name="Latif A.A."/>
            <person name="Rees D.J."/>
            <person name="Mans B.J."/>
        </authorList>
    </citation>
    <scope>NUCLEOTIDE SEQUENCE</scope>
    <source>
        <tissue evidence="9">Salivary glands</tissue>
    </source>
</reference>
<feature type="region of interest" description="Disordered" evidence="6">
    <location>
        <begin position="248"/>
        <end position="267"/>
    </location>
</feature>
<sequence>MLFLVRAIPLLLLAAAANAILLDLVPTNQSSGGVVYEVRATMTLESPELNVDEGTRVQYAGELVIYPVGEDKYQARFLNFSMVRYKPSTRTACPGCSLQTLIIAPPERSSPSLTTVNDADRSQVRPPVLETLIIAPPERRYPPLTALSDANRSQLLGYPVQFVLKSGKVVEYEISLGAPAWINSVYKTVLTLLQNQVETPRELPDVSSYYEDGVSGYCRVTYEVHSQTNLHTTDGTFNVTKTKHLDDCQQRHHVDSESNTRGHPADRTKHLANNLLPLPLDDTSENQTLSGRPEGLNTVNSEVPAHEVSYYSVVNGNLIESALSDSLTVLPLITGPALVRAQLQLKLASHAAPPRETMQFDGQPRTSLKLNLSEVVGYFNSAAYSDLVVMPEVFTQLLDEVAEELATLEFNIGTKKNTVLMLKLVRIVSLLSTEQLKQAMPPSLLNKTSELEPKEQLLRALYIDLLGNARSKSSVEMALHLMKEHILSRQEAARLFRDLSAFFMTYIDEDTRELFQDMCRSTDGLVDTSLRAATCSSLAEMAIKVCPPGHLSH</sequence>
<dbReference type="AlphaFoldDB" id="A0A131YH72"/>
<dbReference type="GO" id="GO:0005319">
    <property type="term" value="F:lipid transporter activity"/>
    <property type="evidence" value="ECO:0007669"/>
    <property type="project" value="InterPro"/>
</dbReference>